<dbReference type="Pfam" id="PF00009">
    <property type="entry name" value="GTP_EFTU"/>
    <property type="match status" value="1"/>
</dbReference>
<feature type="binding site" evidence="8">
    <location>
        <begin position="172"/>
        <end position="179"/>
    </location>
    <ligand>
        <name>GTP</name>
        <dbReference type="ChEBI" id="CHEBI:37565"/>
    </ligand>
</feature>
<gene>
    <name evidence="8" type="primary">infB</name>
    <name evidence="11" type="ORF">A3H38_04055</name>
</gene>
<dbReference type="Gene3D" id="3.40.50.300">
    <property type="entry name" value="P-loop containing nucleotide triphosphate hydrolases"/>
    <property type="match status" value="1"/>
</dbReference>
<evidence type="ECO:0000256" key="9">
    <source>
        <dbReference type="RuleBase" id="RU000644"/>
    </source>
</evidence>
<dbReference type="EMBL" id="METP01000025">
    <property type="protein sequence ID" value="OGC06171.1"/>
    <property type="molecule type" value="Genomic_DNA"/>
</dbReference>
<reference evidence="11 12" key="1">
    <citation type="journal article" date="2016" name="Nat. Commun.">
        <title>Thousands of microbial genomes shed light on interconnected biogeochemical processes in an aquifer system.</title>
        <authorList>
            <person name="Anantharaman K."/>
            <person name="Brown C.T."/>
            <person name="Hug L.A."/>
            <person name="Sharon I."/>
            <person name="Castelle C.J."/>
            <person name="Probst A.J."/>
            <person name="Thomas B.C."/>
            <person name="Singh A."/>
            <person name="Wilkins M.J."/>
            <person name="Karaoz U."/>
            <person name="Brodie E.L."/>
            <person name="Williams K.H."/>
            <person name="Hubbard S.S."/>
            <person name="Banfield J.F."/>
        </authorList>
    </citation>
    <scope>NUCLEOTIDE SEQUENCE [LARGE SCALE GENOMIC DNA]</scope>
</reference>
<evidence type="ECO:0000256" key="3">
    <source>
        <dbReference type="ARBA" id="ARBA00022540"/>
    </source>
</evidence>
<dbReference type="NCBIfam" id="TIGR00231">
    <property type="entry name" value="small_GTP"/>
    <property type="match status" value="1"/>
</dbReference>
<keyword evidence="6 8" id="KW-0342">GTP-binding</keyword>
<evidence type="ECO:0000256" key="8">
    <source>
        <dbReference type="HAMAP-Rule" id="MF_00100"/>
    </source>
</evidence>
<dbReference type="InterPro" id="IPR023115">
    <property type="entry name" value="TIF_IF2_dom3"/>
</dbReference>
<dbReference type="CDD" id="cd01887">
    <property type="entry name" value="IF2_eIF5B"/>
    <property type="match status" value="1"/>
</dbReference>
<sequence>MKKIKVGSFAKEIGITTKELLKILSDLGIDAKTAASSIDEESAGIVKEIVAPKREPEEKPIVASVASELKVIRDPEGEGEKPTGPVIETNDISVKDLAEMIRVKNSELIKELMKKGVMANLNQRINAEMAKDIAGVLGKQITIKVPQKITKATPQIKINQLTLRPPIVTIMGHVDHGKTKLLDAIRKTRVAEGEAGGITQHIGAYQVEVHGKKVTFLDTPGHEAFTALRARGAKITDIAVLVIAADDGIKPQTVEAIDHARAAGIPIIIALNKIDKPDANPDRVKQQLAKMDLTPEEWGGKTVTVATSAITGKGINELLEMILLVAEVQELKADPQGIPVGVVIESKIDKGRGPVADVLIKTGTLRVGDIFTIGATYGKVRALFNDEGKRQNEAGPSTPVEVLGATEVPTAGDLLQVMPSEKEARLAAEKRRGVQKAVLRGKVLSLEDYSKHIKKGEKKDLKLVIKADVQGSLDAIAQSITNLIIENIQINLIHQAVGPVTESDVMLAKASAAVIIGFNVSFEGNAENLSNQEGVEVRHYDIIYKLIDDVKLAMEGLLEPEYEEVTIGHAEVRNLFRFSKVGVIAGCFVNDGKMQRGCPIRIFRGTDKIFEGKLESLKRFKDDVKAVEQNFECGIALQGYTDFKEGDEIEAFEIREKARKR</sequence>
<dbReference type="NCBIfam" id="TIGR00487">
    <property type="entry name" value="IF-2"/>
    <property type="match status" value="1"/>
</dbReference>
<feature type="domain" description="Tr-type G" evidence="10">
    <location>
        <begin position="163"/>
        <end position="332"/>
    </location>
</feature>
<keyword evidence="3 8" id="KW-0396">Initiation factor</keyword>
<dbReference type="Pfam" id="PF11987">
    <property type="entry name" value="IF-2"/>
    <property type="match status" value="1"/>
</dbReference>
<feature type="binding site" evidence="8">
    <location>
        <begin position="272"/>
        <end position="275"/>
    </location>
    <ligand>
        <name>GTP</name>
        <dbReference type="ChEBI" id="CHEBI:37565"/>
    </ligand>
</feature>
<keyword evidence="5 8" id="KW-0648">Protein biosynthesis</keyword>
<dbReference type="InterPro" id="IPR005225">
    <property type="entry name" value="Small_GTP-bd"/>
</dbReference>
<dbReference type="SUPFAM" id="SSF50447">
    <property type="entry name" value="Translation proteins"/>
    <property type="match status" value="2"/>
</dbReference>
<dbReference type="CDD" id="cd03692">
    <property type="entry name" value="mtIF2_IVc"/>
    <property type="match status" value="1"/>
</dbReference>
<dbReference type="FunFam" id="3.40.50.10050:FF:000001">
    <property type="entry name" value="Translation initiation factor IF-2"/>
    <property type="match status" value="1"/>
</dbReference>
<feature type="region of interest" description="G-domain" evidence="8">
    <location>
        <begin position="166"/>
        <end position="314"/>
    </location>
</feature>
<dbReference type="CDD" id="cd03702">
    <property type="entry name" value="IF2_mtIF2_II"/>
    <property type="match status" value="1"/>
</dbReference>
<dbReference type="GO" id="GO:0005525">
    <property type="term" value="F:GTP binding"/>
    <property type="evidence" value="ECO:0007669"/>
    <property type="project" value="UniProtKB-KW"/>
</dbReference>
<comment type="similarity">
    <text evidence="1 8 9">Belongs to the TRAFAC class translation factor GTPase superfamily. Classic translation factor GTPase family. IF-2 subfamily.</text>
</comment>
<feature type="binding site" evidence="8">
    <location>
        <begin position="218"/>
        <end position="222"/>
    </location>
    <ligand>
        <name>GTP</name>
        <dbReference type="ChEBI" id="CHEBI:37565"/>
    </ligand>
</feature>
<keyword evidence="8" id="KW-0963">Cytoplasm</keyword>
<dbReference type="Gene3D" id="1.10.10.2480">
    <property type="match status" value="1"/>
</dbReference>
<evidence type="ECO:0000256" key="2">
    <source>
        <dbReference type="ARBA" id="ARBA00020675"/>
    </source>
</evidence>
<dbReference type="Gene3D" id="2.40.30.10">
    <property type="entry name" value="Translation factors"/>
    <property type="match status" value="2"/>
</dbReference>
<dbReference type="GO" id="GO:0003743">
    <property type="term" value="F:translation initiation factor activity"/>
    <property type="evidence" value="ECO:0007669"/>
    <property type="project" value="UniProtKB-UniRule"/>
</dbReference>
<dbReference type="InterPro" id="IPR015760">
    <property type="entry name" value="TIF_IF2"/>
</dbReference>
<dbReference type="FunFam" id="3.40.50.300:FF:000019">
    <property type="entry name" value="Translation initiation factor IF-2"/>
    <property type="match status" value="1"/>
</dbReference>
<dbReference type="Proteomes" id="UP000176938">
    <property type="component" value="Unassembled WGS sequence"/>
</dbReference>
<protein>
    <recommendedName>
        <fullName evidence="2 8">Translation initiation factor IF-2</fullName>
    </recommendedName>
</protein>
<name>A0A1F4RDB0_UNCSA</name>
<dbReference type="PROSITE" id="PS01176">
    <property type="entry name" value="IF2"/>
    <property type="match status" value="1"/>
</dbReference>
<dbReference type="InterPro" id="IPR000178">
    <property type="entry name" value="TF_IF2_bacterial-like"/>
</dbReference>
<dbReference type="FunFam" id="2.40.30.10:FF:000054">
    <property type="entry name" value="Translation initiation factor IF-2"/>
    <property type="match status" value="1"/>
</dbReference>
<dbReference type="PANTHER" id="PTHR43381">
    <property type="entry name" value="TRANSLATION INITIATION FACTOR IF-2-RELATED"/>
    <property type="match status" value="1"/>
</dbReference>
<organism evidence="11 12">
    <name type="scientific">candidate division WOR-1 bacterium RIFCSPLOWO2_02_FULL_46_20</name>
    <dbReference type="NCBI Taxonomy" id="1802567"/>
    <lineage>
        <taxon>Bacteria</taxon>
        <taxon>Bacillati</taxon>
        <taxon>Saganbacteria</taxon>
    </lineage>
</organism>
<dbReference type="InterPro" id="IPR036925">
    <property type="entry name" value="TIF_IF2_dom3_sf"/>
</dbReference>
<keyword evidence="4 8" id="KW-0547">Nucleotide-binding</keyword>
<dbReference type="InterPro" id="IPR009000">
    <property type="entry name" value="Transl_B-barrel_sf"/>
</dbReference>
<evidence type="ECO:0000256" key="4">
    <source>
        <dbReference type="ARBA" id="ARBA00022741"/>
    </source>
</evidence>
<comment type="caution">
    <text evidence="11">The sequence shown here is derived from an EMBL/GenBank/DDBJ whole genome shotgun (WGS) entry which is preliminary data.</text>
</comment>
<evidence type="ECO:0000313" key="12">
    <source>
        <dbReference type="Proteomes" id="UP000176938"/>
    </source>
</evidence>
<dbReference type="SUPFAM" id="SSF52156">
    <property type="entry name" value="Initiation factor IF2/eIF5b, domain 3"/>
    <property type="match status" value="1"/>
</dbReference>
<comment type="function">
    <text evidence="7 8 9">One of the essential components for the initiation of protein synthesis. Protects formylmethionyl-tRNA from spontaneous hydrolysis and promotes its binding to the 30S ribosomal subunits. Also involved in the hydrolysis of GTP during the formation of the 70S ribosomal complex.</text>
</comment>
<dbReference type="PANTHER" id="PTHR43381:SF5">
    <property type="entry name" value="TR-TYPE G DOMAIN-CONTAINING PROTEIN"/>
    <property type="match status" value="1"/>
</dbReference>
<dbReference type="HAMAP" id="MF_00100_B">
    <property type="entry name" value="IF_2_B"/>
    <property type="match status" value="1"/>
</dbReference>
<dbReference type="GO" id="GO:0005829">
    <property type="term" value="C:cytosol"/>
    <property type="evidence" value="ECO:0007669"/>
    <property type="project" value="TreeGrafter"/>
</dbReference>
<dbReference type="SUPFAM" id="SSF52540">
    <property type="entry name" value="P-loop containing nucleoside triphosphate hydrolases"/>
    <property type="match status" value="1"/>
</dbReference>
<evidence type="ECO:0000259" key="10">
    <source>
        <dbReference type="PROSITE" id="PS51722"/>
    </source>
</evidence>
<evidence type="ECO:0000313" key="11">
    <source>
        <dbReference type="EMBL" id="OGC06171.1"/>
    </source>
</evidence>
<dbReference type="PROSITE" id="PS51722">
    <property type="entry name" value="G_TR_2"/>
    <property type="match status" value="1"/>
</dbReference>
<dbReference type="FunFam" id="2.40.30.10:FF:000008">
    <property type="entry name" value="Translation initiation factor IF-2"/>
    <property type="match status" value="1"/>
</dbReference>
<proteinExistence type="inferred from homology"/>
<dbReference type="Pfam" id="PF04760">
    <property type="entry name" value="IF2_N"/>
    <property type="match status" value="2"/>
</dbReference>
<dbReference type="Gene3D" id="3.40.50.10050">
    <property type="entry name" value="Translation initiation factor IF- 2, domain 3"/>
    <property type="match status" value="1"/>
</dbReference>
<accession>A0A1F4RDB0</accession>
<dbReference type="AlphaFoldDB" id="A0A1F4RDB0"/>
<dbReference type="InterPro" id="IPR006847">
    <property type="entry name" value="IF2_N"/>
</dbReference>
<dbReference type="InterPro" id="IPR044145">
    <property type="entry name" value="IF2_II"/>
</dbReference>
<dbReference type="Pfam" id="PF22042">
    <property type="entry name" value="EF-G_D2"/>
    <property type="match status" value="1"/>
</dbReference>
<evidence type="ECO:0000256" key="6">
    <source>
        <dbReference type="ARBA" id="ARBA00023134"/>
    </source>
</evidence>
<dbReference type="InterPro" id="IPR027417">
    <property type="entry name" value="P-loop_NTPase"/>
</dbReference>
<evidence type="ECO:0000256" key="7">
    <source>
        <dbReference type="ARBA" id="ARBA00025162"/>
    </source>
</evidence>
<dbReference type="InterPro" id="IPR000795">
    <property type="entry name" value="T_Tr_GTP-bd_dom"/>
</dbReference>
<evidence type="ECO:0000256" key="5">
    <source>
        <dbReference type="ARBA" id="ARBA00022917"/>
    </source>
</evidence>
<dbReference type="GO" id="GO:0003924">
    <property type="term" value="F:GTPase activity"/>
    <property type="evidence" value="ECO:0007669"/>
    <property type="project" value="UniProtKB-UniRule"/>
</dbReference>
<dbReference type="InterPro" id="IPR053905">
    <property type="entry name" value="EF-G-like_DII"/>
</dbReference>
<evidence type="ECO:0000256" key="1">
    <source>
        <dbReference type="ARBA" id="ARBA00007733"/>
    </source>
</evidence>
<comment type="subcellular location">
    <subcellularLocation>
        <location evidence="8">Cytoplasm</location>
    </subcellularLocation>
</comment>